<reference evidence="1" key="2">
    <citation type="journal article" date="2014" name="ISME J.">
        <title>Microbial stratification in low pH oxic and suboxic macroscopic growths along an acid mine drainage.</title>
        <authorList>
            <person name="Mendez-Garcia C."/>
            <person name="Mesa V."/>
            <person name="Sprenger R.R."/>
            <person name="Richter M."/>
            <person name="Diez M.S."/>
            <person name="Solano J."/>
            <person name="Bargiela R."/>
            <person name="Golyshina O.V."/>
            <person name="Manteca A."/>
            <person name="Ramos J.L."/>
            <person name="Gallego J.R."/>
            <person name="Llorente I."/>
            <person name="Martins Dos Santos V.A."/>
            <person name="Jensen O.N."/>
            <person name="Pelaez A.I."/>
            <person name="Sanchez J."/>
            <person name="Ferrer M."/>
        </authorList>
    </citation>
    <scope>NUCLEOTIDE SEQUENCE</scope>
</reference>
<dbReference type="GO" id="GO:0004674">
    <property type="term" value="F:protein serine/threonine kinase activity"/>
    <property type="evidence" value="ECO:0007669"/>
    <property type="project" value="UniProtKB-KW"/>
</dbReference>
<organism evidence="1">
    <name type="scientific">mine drainage metagenome</name>
    <dbReference type="NCBI Taxonomy" id="410659"/>
    <lineage>
        <taxon>unclassified sequences</taxon>
        <taxon>metagenomes</taxon>
        <taxon>ecological metagenomes</taxon>
    </lineage>
</organism>
<keyword evidence="1" id="KW-0418">Kinase</keyword>
<keyword evidence="1" id="KW-0808">Transferase</keyword>
<gene>
    <name evidence="1" type="ORF">B2A_07682</name>
</gene>
<dbReference type="AlphaFoldDB" id="T0ZXY6"/>
<sequence>AMGIALVATQLAVVFPNDPSFVDLAVEAFNEDFSPSQRTLRWAHANGNGIYSPYWLTGASGVASVAARMANCTGDSHYIDIARAVLRRNASHYCVLPGQVEGLSGIGEAFLDIFEVTKLETYRMAAFDIAGSILLYEIHDSGETWYPGRHLVRRSMDYNYGATGVGFFLHRLLNGGARFLHDL</sequence>
<comment type="caution">
    <text evidence="1">The sequence shown here is derived from an EMBL/GenBank/DDBJ whole genome shotgun (WGS) entry which is preliminary data.</text>
</comment>
<dbReference type="SUPFAM" id="SSF158745">
    <property type="entry name" value="LanC-like"/>
    <property type="match status" value="1"/>
</dbReference>
<dbReference type="InterPro" id="IPR007822">
    <property type="entry name" value="LANC-like"/>
</dbReference>
<dbReference type="Gene3D" id="1.50.10.10">
    <property type="match status" value="1"/>
</dbReference>
<evidence type="ECO:0000313" key="1">
    <source>
        <dbReference type="EMBL" id="EQD49472.1"/>
    </source>
</evidence>
<protein>
    <submittedName>
        <fullName evidence="1">Serine/threonine protein kinase</fullName>
    </submittedName>
</protein>
<dbReference type="GO" id="GO:0031179">
    <property type="term" value="P:peptide modification"/>
    <property type="evidence" value="ECO:0007669"/>
    <property type="project" value="InterPro"/>
</dbReference>
<proteinExistence type="predicted"/>
<dbReference type="Pfam" id="PF05147">
    <property type="entry name" value="LANC_like"/>
    <property type="match status" value="1"/>
</dbReference>
<dbReference type="EMBL" id="AUZZ01005512">
    <property type="protein sequence ID" value="EQD49472.1"/>
    <property type="molecule type" value="Genomic_DNA"/>
</dbReference>
<keyword evidence="1" id="KW-0723">Serine/threonine-protein kinase</keyword>
<feature type="non-terminal residue" evidence="1">
    <location>
        <position position="1"/>
    </location>
</feature>
<name>T0ZXY6_9ZZZZ</name>
<dbReference type="GO" id="GO:0005975">
    <property type="term" value="P:carbohydrate metabolic process"/>
    <property type="evidence" value="ECO:0007669"/>
    <property type="project" value="InterPro"/>
</dbReference>
<dbReference type="InterPro" id="IPR012341">
    <property type="entry name" value="6hp_glycosidase-like_sf"/>
</dbReference>
<accession>T0ZXY6</accession>
<reference evidence="1" key="1">
    <citation type="submission" date="2013-08" db="EMBL/GenBank/DDBJ databases">
        <authorList>
            <person name="Mendez C."/>
            <person name="Richter M."/>
            <person name="Ferrer M."/>
            <person name="Sanchez J."/>
        </authorList>
    </citation>
    <scope>NUCLEOTIDE SEQUENCE</scope>
</reference>